<dbReference type="PANTHER" id="PTHR43767:SF10">
    <property type="entry name" value="SURFACTIN SYNTHASE SUBUNIT 1"/>
    <property type="match status" value="1"/>
</dbReference>
<dbReference type="Gene3D" id="3.40.50.12780">
    <property type="entry name" value="N-terminal domain of ligase-like"/>
    <property type="match status" value="1"/>
</dbReference>
<dbReference type="PANTHER" id="PTHR43767">
    <property type="entry name" value="LONG-CHAIN-FATTY-ACID--COA LIGASE"/>
    <property type="match status" value="1"/>
</dbReference>
<dbReference type="Pfam" id="PF00501">
    <property type="entry name" value="AMP-binding"/>
    <property type="match status" value="1"/>
</dbReference>
<dbReference type="InterPro" id="IPR000873">
    <property type="entry name" value="AMP-dep_synth/lig_dom"/>
</dbReference>
<dbReference type="InterPro" id="IPR045851">
    <property type="entry name" value="AMP-bd_C_sf"/>
</dbReference>
<dbReference type="InterPro" id="IPR020845">
    <property type="entry name" value="AMP-binding_CS"/>
</dbReference>
<proteinExistence type="predicted"/>
<dbReference type="InterPro" id="IPR025110">
    <property type="entry name" value="AMP-bd_C"/>
</dbReference>
<evidence type="ECO:0000313" key="3">
    <source>
        <dbReference type="EMBL" id="MDD0838220.1"/>
    </source>
</evidence>
<evidence type="ECO:0000259" key="1">
    <source>
        <dbReference type="Pfam" id="PF00501"/>
    </source>
</evidence>
<dbReference type="Proteomes" id="UP001528673">
    <property type="component" value="Unassembled WGS sequence"/>
</dbReference>
<sequence>MSAPTDAQWNLANILDAVASRVPPDRPAIVHGPHVVSWQALDQRSNRVARALLAAGHQSGERVAFLSRNHPGYIEGFIACLKSRLIHVNLNYRYTVDELAGVLEDAGATALLYQAEYASTVAALVDKLPALRTRVCLDGAGQGEATARFQDWAADGDASPLGIQREARDPLLLYTGGTTGRPKGVIWPGHHYRACQQESPLVARRATSLAEHLDLIAANPSPGRVLPACPLMHGAGISSTLAELLNGGTALLLAERSFSAHELWQLAERERASRILIVGDVFARPMLAALDEAPGRYDLSALKVISSAGLMWSEEVKAGLLRHLPWLVLADIYGASEAAGLGYAITTRERSTPTGCFQPGPQTVLIDDDGRLVPADQPGEGWLARGEPLPEGYFGDPKKTAEVFRMIDGQRYSVPGDRVRRHPDGSMQLLGRGSLVINSGGEKIYVEEVEEALKRLPGVHDALVVGVPDERWGNVIVALLQAGSTTPDGAALRSGLTPYLAGYKMPKHFIAVDRLPRADTGKGDYRLAREMAQQALAPA</sequence>
<reference evidence="3 4" key="1">
    <citation type="submission" date="2023-02" db="EMBL/GenBank/DDBJ databases">
        <title>Bacterial whole genomic sequence of Curvibacter sp. HBC61.</title>
        <authorList>
            <person name="Le V."/>
            <person name="Ko S.-R."/>
            <person name="Ahn C.-Y."/>
            <person name="Oh H.-M."/>
        </authorList>
    </citation>
    <scope>NUCLEOTIDE SEQUENCE [LARGE SCALE GENOMIC DNA]</scope>
    <source>
        <strain evidence="3 4">HBC61</strain>
    </source>
</reference>
<feature type="domain" description="AMP-binding enzyme C-terminal" evidence="2">
    <location>
        <begin position="448"/>
        <end position="522"/>
    </location>
</feature>
<dbReference type="EMBL" id="JAQSIP010000002">
    <property type="protein sequence ID" value="MDD0838220.1"/>
    <property type="molecule type" value="Genomic_DNA"/>
</dbReference>
<feature type="domain" description="AMP-dependent synthetase/ligase" evidence="1">
    <location>
        <begin position="21"/>
        <end position="393"/>
    </location>
</feature>
<dbReference type="Gene3D" id="3.30.300.30">
    <property type="match status" value="1"/>
</dbReference>
<dbReference type="RefSeq" id="WP_273949846.1">
    <property type="nucleotide sequence ID" value="NZ_JAQSIP010000002.1"/>
</dbReference>
<accession>A0ABT5MWD9</accession>
<name>A0ABT5MWD9_9BURK</name>
<protein>
    <submittedName>
        <fullName evidence="3">AMP-binding protein</fullName>
    </submittedName>
</protein>
<dbReference type="SUPFAM" id="SSF56801">
    <property type="entry name" value="Acetyl-CoA synthetase-like"/>
    <property type="match status" value="1"/>
</dbReference>
<dbReference type="InterPro" id="IPR050237">
    <property type="entry name" value="ATP-dep_AMP-bd_enzyme"/>
</dbReference>
<dbReference type="NCBIfam" id="NF005863">
    <property type="entry name" value="PRK07798.1"/>
    <property type="match status" value="1"/>
</dbReference>
<evidence type="ECO:0000259" key="2">
    <source>
        <dbReference type="Pfam" id="PF13193"/>
    </source>
</evidence>
<organism evidence="3 4">
    <name type="scientific">Curvibacter cyanobacteriorum</name>
    <dbReference type="NCBI Taxonomy" id="3026422"/>
    <lineage>
        <taxon>Bacteria</taxon>
        <taxon>Pseudomonadati</taxon>
        <taxon>Pseudomonadota</taxon>
        <taxon>Betaproteobacteria</taxon>
        <taxon>Burkholderiales</taxon>
        <taxon>Comamonadaceae</taxon>
        <taxon>Curvibacter</taxon>
    </lineage>
</organism>
<comment type="caution">
    <text evidence="3">The sequence shown here is derived from an EMBL/GenBank/DDBJ whole genome shotgun (WGS) entry which is preliminary data.</text>
</comment>
<gene>
    <name evidence="3" type="ORF">PSQ40_06525</name>
</gene>
<dbReference type="PROSITE" id="PS00455">
    <property type="entry name" value="AMP_BINDING"/>
    <property type="match status" value="1"/>
</dbReference>
<keyword evidence="4" id="KW-1185">Reference proteome</keyword>
<evidence type="ECO:0000313" key="4">
    <source>
        <dbReference type="Proteomes" id="UP001528673"/>
    </source>
</evidence>
<dbReference type="Pfam" id="PF13193">
    <property type="entry name" value="AMP-binding_C"/>
    <property type="match status" value="1"/>
</dbReference>
<dbReference type="InterPro" id="IPR042099">
    <property type="entry name" value="ANL_N_sf"/>
</dbReference>